<evidence type="ECO:0000313" key="2">
    <source>
        <dbReference type="Proteomes" id="UP000754495"/>
    </source>
</evidence>
<dbReference type="InterPro" id="IPR054284">
    <property type="entry name" value="DUF7019"/>
</dbReference>
<accession>A0ABX0SLN4</accession>
<gene>
    <name evidence="1" type="ORF">FHX46_000429</name>
</gene>
<organism evidence="1 2">
    <name type="scientific">Amycolatopsis viridis</name>
    <dbReference type="NCBI Taxonomy" id="185678"/>
    <lineage>
        <taxon>Bacteria</taxon>
        <taxon>Bacillati</taxon>
        <taxon>Actinomycetota</taxon>
        <taxon>Actinomycetes</taxon>
        <taxon>Pseudonocardiales</taxon>
        <taxon>Pseudonocardiaceae</taxon>
        <taxon>Amycolatopsis</taxon>
    </lineage>
</organism>
<keyword evidence="2" id="KW-1185">Reference proteome</keyword>
<dbReference type="RefSeq" id="WP_167110146.1">
    <property type="nucleotide sequence ID" value="NZ_JAANOU010000001.1"/>
</dbReference>
<comment type="caution">
    <text evidence="1">The sequence shown here is derived from an EMBL/GenBank/DDBJ whole genome shotgun (WGS) entry which is preliminary data.</text>
</comment>
<reference evidence="1 2" key="1">
    <citation type="submission" date="2020-03" db="EMBL/GenBank/DDBJ databases">
        <title>Sequencing the genomes of 1000 actinobacteria strains.</title>
        <authorList>
            <person name="Klenk H.-P."/>
        </authorList>
    </citation>
    <scope>NUCLEOTIDE SEQUENCE [LARGE SCALE GENOMIC DNA]</scope>
    <source>
        <strain evidence="1 2">DSM 45668</strain>
    </source>
</reference>
<dbReference type="Pfam" id="PF22880">
    <property type="entry name" value="DUF7019"/>
    <property type="match status" value="1"/>
</dbReference>
<name>A0ABX0SLN4_9PSEU</name>
<proteinExistence type="predicted"/>
<protein>
    <submittedName>
        <fullName evidence="1">Uncharacterized protein</fullName>
    </submittedName>
</protein>
<sequence>MRELIYVSEAKLRQLVPDLPKRPRGLRDVEAQVSTPVGGIKVGKPAREAEPGLAGAVAALEASPRAPRWFAEPGVRPGEWVHFEAPMAYGEVGGAVVFLDVDEATAEYPTGGRLRLLLHGSRHHLVGSLPAVRDMDDGWHQSMWVRFTQVLLKLTDPDRAGNPGDERFLGGVVAAMDRLADRLQPRFAAAWVAGYARVTAVLPEDERTILVATPLYVEHVAAPEA</sequence>
<dbReference type="EMBL" id="JAANOU010000001">
    <property type="protein sequence ID" value="NIH77899.1"/>
    <property type="molecule type" value="Genomic_DNA"/>
</dbReference>
<dbReference type="NCBIfam" id="NF040893">
    <property type="entry name" value="SAVMC3_10250"/>
    <property type="match status" value="1"/>
</dbReference>
<dbReference type="Proteomes" id="UP000754495">
    <property type="component" value="Unassembled WGS sequence"/>
</dbReference>
<evidence type="ECO:0000313" key="1">
    <source>
        <dbReference type="EMBL" id="NIH77899.1"/>
    </source>
</evidence>